<dbReference type="STRING" id="1442369.A0A0D2JHW8"/>
<dbReference type="RefSeq" id="XP_013276066.1">
    <property type="nucleotide sequence ID" value="XM_013420612.1"/>
</dbReference>
<name>A0A0D2JHW8_9EURO</name>
<gene>
    <name evidence="2" type="ORF">Z518_00008</name>
</gene>
<dbReference type="Proteomes" id="UP000053617">
    <property type="component" value="Unassembled WGS sequence"/>
</dbReference>
<evidence type="ECO:0000313" key="3">
    <source>
        <dbReference type="Proteomes" id="UP000053617"/>
    </source>
</evidence>
<dbReference type="EMBL" id="KN847475">
    <property type="protein sequence ID" value="KIX08930.1"/>
    <property type="molecule type" value="Genomic_DNA"/>
</dbReference>
<evidence type="ECO:0008006" key="4">
    <source>
        <dbReference type="Google" id="ProtNLM"/>
    </source>
</evidence>
<sequence>MPFKWDVASERDLLLCVIGEMTPPATSIWPAVAEKLGGGLNGSACSQKFYKLKRESEKLLETDGSPGTAPATPSTKPVGKAGGTKRKKNTDVNDDETPASSKVKKAKKLATEPNNDIKGEPKTPEGVDIKVEQDDAGEKDE</sequence>
<evidence type="ECO:0000256" key="1">
    <source>
        <dbReference type="SAM" id="MobiDB-lite"/>
    </source>
</evidence>
<feature type="region of interest" description="Disordered" evidence="1">
    <location>
        <begin position="57"/>
        <end position="141"/>
    </location>
</feature>
<proteinExistence type="predicted"/>
<protein>
    <recommendedName>
        <fullName evidence="4">Myb-like domain-containing protein</fullName>
    </recommendedName>
</protein>
<keyword evidence="3" id="KW-1185">Reference proteome</keyword>
<dbReference type="OrthoDB" id="4160433at2759"/>
<organism evidence="2 3">
    <name type="scientific">Rhinocladiella mackenziei CBS 650.93</name>
    <dbReference type="NCBI Taxonomy" id="1442369"/>
    <lineage>
        <taxon>Eukaryota</taxon>
        <taxon>Fungi</taxon>
        <taxon>Dikarya</taxon>
        <taxon>Ascomycota</taxon>
        <taxon>Pezizomycotina</taxon>
        <taxon>Eurotiomycetes</taxon>
        <taxon>Chaetothyriomycetidae</taxon>
        <taxon>Chaetothyriales</taxon>
        <taxon>Herpotrichiellaceae</taxon>
        <taxon>Rhinocladiella</taxon>
    </lineage>
</organism>
<dbReference type="VEuPathDB" id="FungiDB:Z518_00008"/>
<dbReference type="GeneID" id="25288079"/>
<feature type="compositionally biased region" description="Basic and acidic residues" evidence="1">
    <location>
        <begin position="115"/>
        <end position="133"/>
    </location>
</feature>
<evidence type="ECO:0000313" key="2">
    <source>
        <dbReference type="EMBL" id="KIX08930.1"/>
    </source>
</evidence>
<dbReference type="AlphaFoldDB" id="A0A0D2JHW8"/>
<dbReference type="HOGENOM" id="CLU_115486_0_0_1"/>
<accession>A0A0D2JHW8</accession>
<reference evidence="2 3" key="1">
    <citation type="submission" date="2015-01" db="EMBL/GenBank/DDBJ databases">
        <title>The Genome Sequence of Rhinocladiella mackenzie CBS 650.93.</title>
        <authorList>
            <consortium name="The Broad Institute Genomics Platform"/>
            <person name="Cuomo C."/>
            <person name="de Hoog S."/>
            <person name="Gorbushina A."/>
            <person name="Stielow B."/>
            <person name="Teixiera M."/>
            <person name="Abouelleil A."/>
            <person name="Chapman S.B."/>
            <person name="Priest M."/>
            <person name="Young S.K."/>
            <person name="Wortman J."/>
            <person name="Nusbaum C."/>
            <person name="Birren B."/>
        </authorList>
    </citation>
    <scope>NUCLEOTIDE SEQUENCE [LARGE SCALE GENOMIC DNA]</scope>
    <source>
        <strain evidence="2 3">CBS 650.93</strain>
    </source>
</reference>